<dbReference type="SUPFAM" id="SSF55785">
    <property type="entry name" value="PYP-like sensor domain (PAS domain)"/>
    <property type="match status" value="1"/>
</dbReference>
<dbReference type="eggNOG" id="COG5001">
    <property type="taxonomic scope" value="Bacteria"/>
</dbReference>
<dbReference type="InterPro" id="IPR000160">
    <property type="entry name" value="GGDEF_dom"/>
</dbReference>
<gene>
    <name evidence="4" type="ORF">DGI_1023</name>
</gene>
<reference evidence="4 5" key="1">
    <citation type="journal article" date="2013" name="J. Bacteriol.">
        <title>Roles of HynAB and Ech, the only two hydrogenases found in the model sulfate reducer Desulfovibrio gigas.</title>
        <authorList>
            <person name="Morais-Silva F.O."/>
            <person name="Santos C.I."/>
            <person name="Rodrigues R."/>
            <person name="Pereira I.A."/>
            <person name="Rodrigues-Pousada C."/>
        </authorList>
    </citation>
    <scope>NUCLEOTIDE SEQUENCE [LARGE SCALE GENOMIC DNA]</scope>
    <source>
        <strain evidence="5">ATCC 19364 / DSM 1382 / NCIMB 9332 / VKM B-1759</strain>
    </source>
</reference>
<name>T2G9P1_MEGG1</name>
<dbReference type="AlphaFoldDB" id="T2G9P1"/>
<sequence>MSLDLTTLLVMNLVICSVSVLGITVIWLQNRQRYAGITCWLASIALQAVGLGVLLLGHTPLSAGLALAAGVCLTGGGLLLLVGLERFLECPAPRAQRQGLFGVLAACLVALAYFGVAGAAGHGQQLSMALASLVIDGHIAWLLLVRTPPELRPATRVAGLVVCGYLTAGLLRLGLHTLPLPFLHAVRDTNVVDVVSTVAYTVLGVCLTLSLVLMVNRRLLLDVTRQEQTFSKTFHLAPYGLMLTRAKDGRVLEVNQSFARMLGTTSQALLGKTTLELKLLDSPEARARMLEPLVRGEGIAGQEVQFKTTGGEPKTGLLYADTLRLGNTDCILTSVADVTELSNAKRELEILATHDALTGLPNRMLLYDRFAQCRARTARHGGKLAVMSLDLDSFKDINDRLGHHAGDAVLKEAARRLAAVIRTEDTASRFGGDEFVLLLGDLTSPGDADHAAAKVVQALNMPVEVDGCAVAISASVGVALYPDHGEDIDTLLRRSDEALYWVKTRGRNGHALYATDTPPLPDLSAGCR</sequence>
<keyword evidence="1" id="KW-0812">Transmembrane</keyword>
<dbReference type="SUPFAM" id="SSF55073">
    <property type="entry name" value="Nucleotide cyclase"/>
    <property type="match status" value="1"/>
</dbReference>
<accession>T2G9P1</accession>
<dbReference type="InterPro" id="IPR029787">
    <property type="entry name" value="Nucleotide_cyclase"/>
</dbReference>
<evidence type="ECO:0000259" key="3">
    <source>
        <dbReference type="PROSITE" id="PS50887"/>
    </source>
</evidence>
<dbReference type="FunFam" id="3.30.70.270:FF:000001">
    <property type="entry name" value="Diguanylate cyclase domain protein"/>
    <property type="match status" value="1"/>
</dbReference>
<evidence type="ECO:0000256" key="1">
    <source>
        <dbReference type="SAM" id="Phobius"/>
    </source>
</evidence>
<dbReference type="InterPro" id="IPR035965">
    <property type="entry name" value="PAS-like_dom_sf"/>
</dbReference>
<dbReference type="InterPro" id="IPR000014">
    <property type="entry name" value="PAS"/>
</dbReference>
<feature type="transmembrane region" description="Helical" evidence="1">
    <location>
        <begin position="157"/>
        <end position="175"/>
    </location>
</feature>
<feature type="domain" description="GGDEF" evidence="3">
    <location>
        <begin position="382"/>
        <end position="515"/>
    </location>
</feature>
<dbReference type="PATRIC" id="fig|1121448.10.peg.1025"/>
<dbReference type="PANTHER" id="PTHR44757:SF2">
    <property type="entry name" value="BIOFILM ARCHITECTURE MAINTENANCE PROTEIN MBAA"/>
    <property type="match status" value="1"/>
</dbReference>
<dbReference type="Gene3D" id="3.30.70.270">
    <property type="match status" value="1"/>
</dbReference>
<dbReference type="Pfam" id="PF08448">
    <property type="entry name" value="PAS_4"/>
    <property type="match status" value="1"/>
</dbReference>
<keyword evidence="1" id="KW-0472">Membrane</keyword>
<dbReference type="STRING" id="1121448.DGI_1023"/>
<dbReference type="KEGG" id="dgg:DGI_1023"/>
<evidence type="ECO:0000313" key="4">
    <source>
        <dbReference type="EMBL" id="AGW12899.1"/>
    </source>
</evidence>
<dbReference type="InterPro" id="IPR052155">
    <property type="entry name" value="Biofilm_reg_signaling"/>
</dbReference>
<proteinExistence type="predicted"/>
<dbReference type="EMBL" id="CP006585">
    <property type="protein sequence ID" value="AGW12899.1"/>
    <property type="molecule type" value="Genomic_DNA"/>
</dbReference>
<dbReference type="SMART" id="SM00267">
    <property type="entry name" value="GGDEF"/>
    <property type="match status" value="1"/>
</dbReference>
<feature type="transmembrane region" description="Helical" evidence="1">
    <location>
        <begin position="126"/>
        <end position="145"/>
    </location>
</feature>
<protein>
    <submittedName>
        <fullName evidence="4">Putative GGDEF domain protein</fullName>
    </submittedName>
</protein>
<dbReference type="Proteomes" id="UP000016587">
    <property type="component" value="Chromosome"/>
</dbReference>
<evidence type="ECO:0000313" key="5">
    <source>
        <dbReference type="Proteomes" id="UP000016587"/>
    </source>
</evidence>
<feature type="transmembrane region" description="Helical" evidence="1">
    <location>
        <begin position="6"/>
        <end position="28"/>
    </location>
</feature>
<dbReference type="HOGENOM" id="CLU_000445_11_1_7"/>
<dbReference type="PROSITE" id="PS50112">
    <property type="entry name" value="PAS"/>
    <property type="match status" value="1"/>
</dbReference>
<feature type="transmembrane region" description="Helical" evidence="1">
    <location>
        <begin position="100"/>
        <end position="120"/>
    </location>
</feature>
<evidence type="ECO:0000259" key="2">
    <source>
        <dbReference type="PROSITE" id="PS50112"/>
    </source>
</evidence>
<keyword evidence="1" id="KW-1133">Transmembrane helix</keyword>
<dbReference type="NCBIfam" id="TIGR00254">
    <property type="entry name" value="GGDEF"/>
    <property type="match status" value="1"/>
</dbReference>
<dbReference type="Gene3D" id="3.30.450.20">
    <property type="entry name" value="PAS domain"/>
    <property type="match status" value="1"/>
</dbReference>
<dbReference type="PANTHER" id="PTHR44757">
    <property type="entry name" value="DIGUANYLATE CYCLASE DGCP"/>
    <property type="match status" value="1"/>
</dbReference>
<dbReference type="InterPro" id="IPR013656">
    <property type="entry name" value="PAS_4"/>
</dbReference>
<dbReference type="PROSITE" id="PS50887">
    <property type="entry name" value="GGDEF"/>
    <property type="match status" value="1"/>
</dbReference>
<dbReference type="GO" id="GO:0003824">
    <property type="term" value="F:catalytic activity"/>
    <property type="evidence" value="ECO:0007669"/>
    <property type="project" value="UniProtKB-ARBA"/>
</dbReference>
<feature type="domain" description="PAS" evidence="2">
    <location>
        <begin position="248"/>
        <end position="297"/>
    </location>
</feature>
<dbReference type="NCBIfam" id="TIGR00229">
    <property type="entry name" value="sensory_box"/>
    <property type="match status" value="1"/>
</dbReference>
<dbReference type="Pfam" id="PF00990">
    <property type="entry name" value="GGDEF"/>
    <property type="match status" value="1"/>
</dbReference>
<dbReference type="SMART" id="SM00091">
    <property type="entry name" value="PAS"/>
    <property type="match status" value="1"/>
</dbReference>
<reference evidence="5" key="2">
    <citation type="submission" date="2013-07" db="EMBL/GenBank/DDBJ databases">
        <authorList>
            <person name="Morais-Silva F.O."/>
            <person name="Rezende A.M."/>
            <person name="Pimentel C."/>
            <person name="Resende D.M."/>
            <person name="Santos C.I."/>
            <person name="Clemente C."/>
            <person name="de Oliveira L.M."/>
            <person name="da Silva S.M."/>
            <person name="Costa D.A."/>
            <person name="Varela-Raposo A."/>
            <person name="Horacio E.C.A."/>
            <person name="Matos M."/>
            <person name="Flores O."/>
            <person name="Ruiz J.C."/>
            <person name="Rodrigues-Pousada C."/>
        </authorList>
    </citation>
    <scope>NUCLEOTIDE SEQUENCE [LARGE SCALE GENOMIC DNA]</scope>
    <source>
        <strain evidence="5">ATCC 19364 / DSM 1382 / NCIMB 9332 / VKM B-1759</strain>
    </source>
</reference>
<feature type="transmembrane region" description="Helical" evidence="1">
    <location>
        <begin position="63"/>
        <end position="88"/>
    </location>
</feature>
<dbReference type="InterPro" id="IPR043128">
    <property type="entry name" value="Rev_trsase/Diguanyl_cyclase"/>
</dbReference>
<dbReference type="CDD" id="cd01949">
    <property type="entry name" value="GGDEF"/>
    <property type="match status" value="1"/>
</dbReference>
<dbReference type="OrthoDB" id="9812260at2"/>
<organism evidence="4 5">
    <name type="scientific">Megalodesulfovibrio gigas (strain ATCC 19364 / DSM 1382 / NCIMB 9332 / VKM B-1759)</name>
    <name type="common">Desulfovibrio gigas</name>
    <dbReference type="NCBI Taxonomy" id="1121448"/>
    <lineage>
        <taxon>Bacteria</taxon>
        <taxon>Pseudomonadati</taxon>
        <taxon>Thermodesulfobacteriota</taxon>
        <taxon>Desulfovibrionia</taxon>
        <taxon>Desulfovibrionales</taxon>
        <taxon>Desulfovibrionaceae</taxon>
        <taxon>Megalodesulfovibrio</taxon>
    </lineage>
</organism>
<dbReference type="CDD" id="cd00130">
    <property type="entry name" value="PAS"/>
    <property type="match status" value="1"/>
</dbReference>
<keyword evidence="5" id="KW-1185">Reference proteome</keyword>
<dbReference type="RefSeq" id="WP_021759635.1">
    <property type="nucleotide sequence ID" value="NC_022444.1"/>
</dbReference>
<feature type="transmembrane region" description="Helical" evidence="1">
    <location>
        <begin position="35"/>
        <end position="57"/>
    </location>
</feature>
<feature type="transmembrane region" description="Helical" evidence="1">
    <location>
        <begin position="195"/>
        <end position="215"/>
    </location>
</feature>